<feature type="site" description="Positions MEP for the nucleophilic attack" evidence="7">
    <location>
        <position position="175"/>
    </location>
</feature>
<feature type="site" description="Positions MEP for the nucleophilic attack" evidence="7">
    <location>
        <position position="235"/>
    </location>
</feature>
<sequence length="260" mass="26416">MIEVAEGQCAVVIVAAGSGQRLGHGVPKARVPLGGEPMLVHAVRGVLKAGMAGQICIAIPAGDAEIEGICAQLAGEAAAAGVNAFSVVEGGADRSASVRAALAVMGDAVTTVLIHDAARPLAPAGVFDRVTAALRDGAKAVIPALAVVDTIKTVIPAELPATGAGVEKVSGTPARHQLRAVQTPQGFDLAILRRAHEYALTLDEVTAAAITDDAMLVEAIGEDVYVVQGSTHSLKITSPTDLLLAEAMLQGPLRPRWVEG</sequence>
<comment type="pathway">
    <text evidence="2 7">Isoprenoid biosynthesis; isopentenyl diphosphate biosynthesis via DXP pathway; isopentenyl diphosphate from 1-deoxy-D-xylulose 5-phosphate: step 2/6.</text>
</comment>
<evidence type="ECO:0000256" key="4">
    <source>
        <dbReference type="ARBA" id="ARBA00022679"/>
    </source>
</evidence>
<dbReference type="InterPro" id="IPR034683">
    <property type="entry name" value="IspD/TarI"/>
</dbReference>
<dbReference type="Proteomes" id="UP000062833">
    <property type="component" value="Chromosome"/>
</dbReference>
<evidence type="ECO:0000256" key="2">
    <source>
        <dbReference type="ARBA" id="ARBA00004787"/>
    </source>
</evidence>
<keyword evidence="9" id="KW-1185">Reference proteome</keyword>
<evidence type="ECO:0000256" key="5">
    <source>
        <dbReference type="ARBA" id="ARBA00022695"/>
    </source>
</evidence>
<evidence type="ECO:0000256" key="1">
    <source>
        <dbReference type="ARBA" id="ARBA00001282"/>
    </source>
</evidence>
<keyword evidence="4 7" id="KW-0808">Transferase</keyword>
<reference evidence="9" key="1">
    <citation type="submission" date="2015-09" db="EMBL/GenBank/DDBJ databases">
        <title>Complete genome of Arthrobacter alpinus strain R3.8.</title>
        <authorList>
            <person name="See-Too W.S."/>
            <person name="Chan K.G."/>
        </authorList>
    </citation>
    <scope>NUCLEOTIDE SEQUENCE [LARGE SCALE GENOMIC DNA]</scope>
    <source>
        <strain evidence="9">R3.8</strain>
    </source>
</reference>
<evidence type="ECO:0000256" key="6">
    <source>
        <dbReference type="ARBA" id="ARBA00023229"/>
    </source>
</evidence>
<dbReference type="InterPro" id="IPR018294">
    <property type="entry name" value="ISPD_synthase_CS"/>
</dbReference>
<comment type="similarity">
    <text evidence="3 7">Belongs to the IspD/TarI cytidylyltransferase family. IspD subfamily.</text>
</comment>
<dbReference type="PANTHER" id="PTHR32125">
    <property type="entry name" value="2-C-METHYL-D-ERYTHRITOL 4-PHOSPHATE CYTIDYLYLTRANSFERASE, CHLOROPLASTIC"/>
    <property type="match status" value="1"/>
</dbReference>
<dbReference type="InterPro" id="IPR050088">
    <property type="entry name" value="IspD/TarI_cytidylyltransf_bact"/>
</dbReference>
<dbReference type="Pfam" id="PF01128">
    <property type="entry name" value="IspD"/>
    <property type="match status" value="1"/>
</dbReference>
<proteinExistence type="inferred from homology"/>
<dbReference type="EC" id="2.7.7.60" evidence="7"/>
<dbReference type="RefSeq" id="WP_062004580.1">
    <property type="nucleotide sequence ID" value="NZ_CP012677.1"/>
</dbReference>
<dbReference type="Gene3D" id="3.90.550.10">
    <property type="entry name" value="Spore Coat Polysaccharide Biosynthesis Protein SpsA, Chain A"/>
    <property type="match status" value="1"/>
</dbReference>
<protein>
    <recommendedName>
        <fullName evidence="7">2-C-methyl-D-erythritol 4-phosphate cytidylyltransferase</fullName>
        <ecNumber evidence="7">2.7.7.60</ecNumber>
    </recommendedName>
    <alternativeName>
        <fullName evidence="7">4-diphosphocytidyl-2C-methyl-D-erythritol synthase</fullName>
    </alternativeName>
    <alternativeName>
        <fullName evidence="7">MEP cytidylyltransferase</fullName>
        <shortName evidence="7">MCT</shortName>
    </alternativeName>
</protein>
<feature type="site" description="Transition state stabilizer" evidence="7">
    <location>
        <position position="28"/>
    </location>
</feature>
<evidence type="ECO:0000256" key="3">
    <source>
        <dbReference type="ARBA" id="ARBA00009789"/>
    </source>
</evidence>
<accession>A0A0M4RLM7</accession>
<evidence type="ECO:0000313" key="9">
    <source>
        <dbReference type="Proteomes" id="UP000062833"/>
    </source>
</evidence>
<comment type="function">
    <text evidence="7">Catalyzes the formation of 4-diphosphocytidyl-2-C-methyl-D-erythritol from CTP and 2-C-methyl-D-erythritol 4-phosphate (MEP).</text>
</comment>
<keyword evidence="6 7" id="KW-0414">Isoprene biosynthesis</keyword>
<dbReference type="PANTHER" id="PTHR32125:SF4">
    <property type="entry name" value="2-C-METHYL-D-ERYTHRITOL 4-PHOSPHATE CYTIDYLYLTRANSFERASE, CHLOROPLASTIC"/>
    <property type="match status" value="1"/>
</dbReference>
<dbReference type="GO" id="GO:0019288">
    <property type="term" value="P:isopentenyl diphosphate biosynthetic process, methylerythritol 4-phosphate pathway"/>
    <property type="evidence" value="ECO:0007669"/>
    <property type="project" value="UniProtKB-UniRule"/>
</dbReference>
<dbReference type="EMBL" id="CP012677">
    <property type="protein sequence ID" value="ALE91133.1"/>
    <property type="molecule type" value="Genomic_DNA"/>
</dbReference>
<dbReference type="HAMAP" id="MF_00108">
    <property type="entry name" value="IspD"/>
    <property type="match status" value="1"/>
</dbReference>
<dbReference type="SUPFAM" id="SSF53448">
    <property type="entry name" value="Nucleotide-diphospho-sugar transferases"/>
    <property type="match status" value="1"/>
</dbReference>
<dbReference type="OrthoDB" id="9802561at2"/>
<dbReference type="InterPro" id="IPR029044">
    <property type="entry name" value="Nucleotide-diphossugar_trans"/>
</dbReference>
<dbReference type="UniPathway" id="UPA00056">
    <property type="reaction ID" value="UER00093"/>
</dbReference>
<dbReference type="FunFam" id="3.90.550.10:FF:000003">
    <property type="entry name" value="2-C-methyl-D-erythritol 4-phosphate cytidylyltransferase"/>
    <property type="match status" value="1"/>
</dbReference>
<keyword evidence="5 7" id="KW-0548">Nucleotidyltransferase</keyword>
<evidence type="ECO:0000313" key="8">
    <source>
        <dbReference type="EMBL" id="ALE91133.1"/>
    </source>
</evidence>
<evidence type="ECO:0000256" key="7">
    <source>
        <dbReference type="HAMAP-Rule" id="MF_00108"/>
    </source>
</evidence>
<comment type="catalytic activity">
    <reaction evidence="1 7">
        <text>2-C-methyl-D-erythritol 4-phosphate + CTP + H(+) = 4-CDP-2-C-methyl-D-erythritol + diphosphate</text>
        <dbReference type="Rhea" id="RHEA:13429"/>
        <dbReference type="ChEBI" id="CHEBI:15378"/>
        <dbReference type="ChEBI" id="CHEBI:33019"/>
        <dbReference type="ChEBI" id="CHEBI:37563"/>
        <dbReference type="ChEBI" id="CHEBI:57823"/>
        <dbReference type="ChEBI" id="CHEBI:58262"/>
        <dbReference type="EC" id="2.7.7.60"/>
    </reaction>
</comment>
<organism evidence="8 9">
    <name type="scientific">Arthrobacter alpinus</name>
    <dbReference type="NCBI Taxonomy" id="656366"/>
    <lineage>
        <taxon>Bacteria</taxon>
        <taxon>Bacillati</taxon>
        <taxon>Actinomycetota</taxon>
        <taxon>Actinomycetes</taxon>
        <taxon>Micrococcales</taxon>
        <taxon>Micrococcaceae</taxon>
        <taxon>Arthrobacter</taxon>
    </lineage>
</organism>
<dbReference type="CDD" id="cd02516">
    <property type="entry name" value="CDP-ME_synthetase"/>
    <property type="match status" value="1"/>
</dbReference>
<dbReference type="PATRIC" id="fig|656366.3.peg.8"/>
<name>A0A0M4RLM7_9MICC</name>
<gene>
    <name evidence="7" type="primary">ispD</name>
    <name evidence="8" type="ORF">AOC05_00040</name>
</gene>
<dbReference type="InterPro" id="IPR001228">
    <property type="entry name" value="IspD"/>
</dbReference>
<dbReference type="AlphaFoldDB" id="A0A0M4RLM7"/>
<feature type="site" description="Transition state stabilizer" evidence="7">
    <location>
        <position position="21"/>
    </location>
</feature>
<dbReference type="NCBIfam" id="TIGR00453">
    <property type="entry name" value="ispD"/>
    <property type="match status" value="1"/>
</dbReference>
<dbReference type="PROSITE" id="PS01295">
    <property type="entry name" value="ISPD"/>
    <property type="match status" value="1"/>
</dbReference>
<dbReference type="GO" id="GO:0050518">
    <property type="term" value="F:2-C-methyl-D-erythritol 4-phosphate cytidylyltransferase activity"/>
    <property type="evidence" value="ECO:0007669"/>
    <property type="project" value="UniProtKB-UniRule"/>
</dbReference>
<dbReference type="KEGG" id="aaq:AOC05_00040"/>